<dbReference type="AlphaFoldDB" id="G0UQM6"/>
<organism evidence="1">
    <name type="scientific">Trypanosoma congolense (strain IL3000)</name>
    <dbReference type="NCBI Taxonomy" id="1068625"/>
    <lineage>
        <taxon>Eukaryota</taxon>
        <taxon>Discoba</taxon>
        <taxon>Euglenozoa</taxon>
        <taxon>Kinetoplastea</taxon>
        <taxon>Metakinetoplastina</taxon>
        <taxon>Trypanosomatida</taxon>
        <taxon>Trypanosomatidae</taxon>
        <taxon>Trypanosoma</taxon>
        <taxon>Nannomonas</taxon>
    </lineage>
</organism>
<sequence length="120" mass="12792">MVCFSTDSQGSATPLESCAMLHLLLSHAARCHSLMCPFSPCLLGLSSVRRGVWVLLAGGDPMQPRSPRLFLTCLPSLILTTTPFCASSNPEWLLGVMTDACGLFLCARRGFAAGGLRFGD</sequence>
<accession>G0UQM6</accession>
<reference evidence="1" key="1">
    <citation type="journal article" date="2012" name="Proc. Natl. Acad. Sci. U.S.A.">
        <title>Antigenic diversity is generated by distinct evolutionary mechanisms in African trypanosome species.</title>
        <authorList>
            <person name="Jackson A.P."/>
            <person name="Berry A."/>
            <person name="Aslett M."/>
            <person name="Allison H.C."/>
            <person name="Burton P."/>
            <person name="Vavrova-Anderson J."/>
            <person name="Brown R."/>
            <person name="Browne H."/>
            <person name="Corton N."/>
            <person name="Hauser H."/>
            <person name="Gamble J."/>
            <person name="Gilderthorp R."/>
            <person name="Marcello L."/>
            <person name="McQuillan J."/>
            <person name="Otto T.D."/>
            <person name="Quail M.A."/>
            <person name="Sanders M.J."/>
            <person name="van Tonder A."/>
            <person name="Ginger M.L."/>
            <person name="Field M.C."/>
            <person name="Barry J.D."/>
            <person name="Hertz-Fowler C."/>
            <person name="Berriman M."/>
        </authorList>
    </citation>
    <scope>NUCLEOTIDE SEQUENCE</scope>
    <source>
        <strain evidence="1">IL3000</strain>
    </source>
</reference>
<proteinExistence type="predicted"/>
<evidence type="ECO:0000313" key="1">
    <source>
        <dbReference type="EMBL" id="CCC91687.1"/>
    </source>
</evidence>
<protein>
    <submittedName>
        <fullName evidence="1">Uncharacterized protein</fullName>
    </submittedName>
</protein>
<name>G0UQM6_TRYCI</name>
<dbReference type="EMBL" id="HE575320">
    <property type="protein sequence ID" value="CCC91687.1"/>
    <property type="molecule type" value="Genomic_DNA"/>
</dbReference>
<gene>
    <name evidence="1" type="ORF">TCIL3000_7_5010</name>
</gene>